<comment type="caution">
    <text evidence="1">The sequence shown here is derived from an EMBL/GenBank/DDBJ whole genome shotgun (WGS) entry which is preliminary data.</text>
</comment>
<dbReference type="EMBL" id="BARS01027527">
    <property type="protein sequence ID" value="GAF99687.1"/>
    <property type="molecule type" value="Genomic_DNA"/>
</dbReference>
<gene>
    <name evidence="1" type="ORF">S01H1_43223</name>
</gene>
<proteinExistence type="predicted"/>
<organism evidence="1">
    <name type="scientific">marine sediment metagenome</name>
    <dbReference type="NCBI Taxonomy" id="412755"/>
    <lineage>
        <taxon>unclassified sequences</taxon>
        <taxon>metagenomes</taxon>
        <taxon>ecological metagenomes</taxon>
    </lineage>
</organism>
<reference evidence="1" key="1">
    <citation type="journal article" date="2014" name="Front. Microbiol.">
        <title>High frequency of phylogenetically diverse reductive dehalogenase-homologous genes in deep subseafloor sedimentary metagenomes.</title>
        <authorList>
            <person name="Kawai M."/>
            <person name="Futagami T."/>
            <person name="Toyoda A."/>
            <person name="Takaki Y."/>
            <person name="Nishi S."/>
            <person name="Hori S."/>
            <person name="Arai W."/>
            <person name="Tsubouchi T."/>
            <person name="Morono Y."/>
            <person name="Uchiyama I."/>
            <person name="Ito T."/>
            <person name="Fujiyama A."/>
            <person name="Inagaki F."/>
            <person name="Takami H."/>
        </authorList>
    </citation>
    <scope>NUCLEOTIDE SEQUENCE</scope>
    <source>
        <strain evidence="1">Expedition CK06-06</strain>
    </source>
</reference>
<protein>
    <submittedName>
        <fullName evidence="1">Uncharacterized protein</fullName>
    </submittedName>
</protein>
<evidence type="ECO:0000313" key="1">
    <source>
        <dbReference type="EMBL" id="GAF99687.1"/>
    </source>
</evidence>
<accession>X0UH00</accession>
<name>X0UH00_9ZZZZ</name>
<sequence>MKQILITIFLIAGAALYGQGLRSAYENATVGTDSVIGKTASTITIPEVLNQEYDYSYQIIPTQVGVGDSVHSAVALWVSNSSAGTSWTEVTSARDTIASTNGLLIEGTDAKNMRHRLILTGVSLDTSTVIVYYDWKLDRLFK</sequence>
<dbReference type="AlphaFoldDB" id="X0UH00"/>